<reference evidence="1" key="2">
    <citation type="journal article" date="2015" name="Data Brief">
        <title>Shoot transcriptome of the giant reed, Arundo donax.</title>
        <authorList>
            <person name="Barrero R.A."/>
            <person name="Guerrero F.D."/>
            <person name="Moolhuijzen P."/>
            <person name="Goolsby J.A."/>
            <person name="Tidwell J."/>
            <person name="Bellgard S.E."/>
            <person name="Bellgard M.I."/>
        </authorList>
    </citation>
    <scope>NUCLEOTIDE SEQUENCE</scope>
    <source>
        <tissue evidence="1">Shoot tissue taken approximately 20 cm above the soil surface</tissue>
    </source>
</reference>
<sequence>MLTFVDRGSRYIELVWLKSCDKEIHR</sequence>
<dbReference type="AlphaFoldDB" id="A0A0A9CD30"/>
<name>A0A0A9CD30_ARUDO</name>
<organism evidence="1">
    <name type="scientific">Arundo donax</name>
    <name type="common">Giant reed</name>
    <name type="synonym">Donax arundinaceus</name>
    <dbReference type="NCBI Taxonomy" id="35708"/>
    <lineage>
        <taxon>Eukaryota</taxon>
        <taxon>Viridiplantae</taxon>
        <taxon>Streptophyta</taxon>
        <taxon>Embryophyta</taxon>
        <taxon>Tracheophyta</taxon>
        <taxon>Spermatophyta</taxon>
        <taxon>Magnoliopsida</taxon>
        <taxon>Liliopsida</taxon>
        <taxon>Poales</taxon>
        <taxon>Poaceae</taxon>
        <taxon>PACMAD clade</taxon>
        <taxon>Arundinoideae</taxon>
        <taxon>Arundineae</taxon>
        <taxon>Arundo</taxon>
    </lineage>
</organism>
<evidence type="ECO:0000313" key="1">
    <source>
        <dbReference type="EMBL" id="JAD74204.1"/>
    </source>
</evidence>
<dbReference type="EMBL" id="GBRH01223691">
    <property type="protein sequence ID" value="JAD74204.1"/>
    <property type="molecule type" value="Transcribed_RNA"/>
</dbReference>
<accession>A0A0A9CD30</accession>
<reference evidence="1" key="1">
    <citation type="submission" date="2014-09" db="EMBL/GenBank/DDBJ databases">
        <authorList>
            <person name="Magalhaes I.L.F."/>
            <person name="Oliveira U."/>
            <person name="Santos F.R."/>
            <person name="Vidigal T.H.D.A."/>
            <person name="Brescovit A.D."/>
            <person name="Santos A.J."/>
        </authorList>
    </citation>
    <scope>NUCLEOTIDE SEQUENCE</scope>
    <source>
        <tissue evidence="1">Shoot tissue taken approximately 20 cm above the soil surface</tissue>
    </source>
</reference>
<proteinExistence type="predicted"/>
<protein>
    <submittedName>
        <fullName evidence="1">Uncharacterized protein</fullName>
    </submittedName>
</protein>